<name>A0A6G0T0V1_APHGL</name>
<dbReference type="EMBL" id="VYZN01000074">
    <property type="protein sequence ID" value="KAE9524028.1"/>
    <property type="molecule type" value="Genomic_DNA"/>
</dbReference>
<sequence>MVTHLKCWLKYYRIPPLNDNRWRFALSIWSSLALKPKLTKRQHTAVKAMVKKFGIQNTCCHLKNASCTAHEFTDPARCVHLINFSINYLSTYPDCIGDYNTYMNQKTLFYVVQSTGIVNTQCILSGYQKNALESPMRQNVLCLQGFIFDRDNKHISCRLNYSTLELTLNKNTYSCF</sequence>
<accession>A0A6G0T0V1</accession>
<dbReference type="Proteomes" id="UP000475862">
    <property type="component" value="Unassembled WGS sequence"/>
</dbReference>
<reference evidence="1 2" key="1">
    <citation type="submission" date="2019-08" db="EMBL/GenBank/DDBJ databases">
        <title>The genome of the soybean aphid Biotype 1, its phylome, world population structure and adaptation to the North American continent.</title>
        <authorList>
            <person name="Giordano R."/>
            <person name="Donthu R.K."/>
            <person name="Hernandez A.G."/>
            <person name="Wright C.L."/>
            <person name="Zimin A.V."/>
        </authorList>
    </citation>
    <scope>NUCLEOTIDE SEQUENCE [LARGE SCALE GENOMIC DNA]</scope>
    <source>
        <tissue evidence="1">Whole aphids</tissue>
    </source>
</reference>
<keyword evidence="2" id="KW-1185">Reference proteome</keyword>
<comment type="caution">
    <text evidence="1">The sequence shown here is derived from an EMBL/GenBank/DDBJ whole genome shotgun (WGS) entry which is preliminary data.</text>
</comment>
<organism evidence="1 2">
    <name type="scientific">Aphis glycines</name>
    <name type="common">Soybean aphid</name>
    <dbReference type="NCBI Taxonomy" id="307491"/>
    <lineage>
        <taxon>Eukaryota</taxon>
        <taxon>Metazoa</taxon>
        <taxon>Ecdysozoa</taxon>
        <taxon>Arthropoda</taxon>
        <taxon>Hexapoda</taxon>
        <taxon>Insecta</taxon>
        <taxon>Pterygota</taxon>
        <taxon>Neoptera</taxon>
        <taxon>Paraneoptera</taxon>
        <taxon>Hemiptera</taxon>
        <taxon>Sternorrhyncha</taxon>
        <taxon>Aphidomorpha</taxon>
        <taxon>Aphidoidea</taxon>
        <taxon>Aphididae</taxon>
        <taxon>Aphidini</taxon>
        <taxon>Aphis</taxon>
        <taxon>Aphis</taxon>
    </lineage>
</organism>
<evidence type="ECO:0000313" key="2">
    <source>
        <dbReference type="Proteomes" id="UP000475862"/>
    </source>
</evidence>
<proteinExistence type="predicted"/>
<gene>
    <name evidence="1" type="ORF">AGLY_015675</name>
</gene>
<protein>
    <submittedName>
        <fullName evidence="1">Uncharacterized protein</fullName>
    </submittedName>
</protein>
<dbReference type="AlphaFoldDB" id="A0A6G0T0V1"/>
<evidence type="ECO:0000313" key="1">
    <source>
        <dbReference type="EMBL" id="KAE9524028.1"/>
    </source>
</evidence>